<reference evidence="3 4" key="1">
    <citation type="submission" date="2018-11" db="EMBL/GenBank/DDBJ databases">
        <title>Genome sequence of Apiotrichum porosum DSM 27194.</title>
        <authorList>
            <person name="Aliyu H."/>
            <person name="Gorte O."/>
            <person name="Ochsenreither K."/>
        </authorList>
    </citation>
    <scope>NUCLEOTIDE SEQUENCE [LARGE SCALE GENOMIC DNA]</scope>
    <source>
        <strain evidence="3 4">DSM 27194</strain>
    </source>
</reference>
<dbReference type="OrthoDB" id="2578740at2759"/>
<protein>
    <recommendedName>
        <fullName evidence="2">Xaa-Pro dipeptidyl-peptidase C-terminal domain-containing protein</fullName>
    </recommendedName>
</protein>
<dbReference type="Pfam" id="PF02129">
    <property type="entry name" value="Peptidase_S15"/>
    <property type="match status" value="1"/>
</dbReference>
<dbReference type="AlphaFoldDB" id="A0A427XE98"/>
<dbReference type="PANTHER" id="PTHR43056:SF10">
    <property type="entry name" value="COCE_NOND FAMILY, PUTATIVE (AFU_ORTHOLOGUE AFUA_7G00600)-RELATED"/>
    <property type="match status" value="1"/>
</dbReference>
<dbReference type="GO" id="GO:0008239">
    <property type="term" value="F:dipeptidyl-peptidase activity"/>
    <property type="evidence" value="ECO:0007669"/>
    <property type="project" value="InterPro"/>
</dbReference>
<dbReference type="EMBL" id="RSCE01000018">
    <property type="protein sequence ID" value="RSH77176.1"/>
    <property type="molecule type" value="Genomic_DNA"/>
</dbReference>
<dbReference type="SMART" id="SM00939">
    <property type="entry name" value="PepX_C"/>
    <property type="match status" value="1"/>
</dbReference>
<dbReference type="InterPro" id="IPR029058">
    <property type="entry name" value="AB_hydrolase_fold"/>
</dbReference>
<proteinExistence type="predicted"/>
<organism evidence="3 4">
    <name type="scientific">Apiotrichum porosum</name>
    <dbReference type="NCBI Taxonomy" id="105984"/>
    <lineage>
        <taxon>Eukaryota</taxon>
        <taxon>Fungi</taxon>
        <taxon>Dikarya</taxon>
        <taxon>Basidiomycota</taxon>
        <taxon>Agaricomycotina</taxon>
        <taxon>Tremellomycetes</taxon>
        <taxon>Trichosporonales</taxon>
        <taxon>Trichosporonaceae</taxon>
        <taxon>Apiotrichum</taxon>
    </lineage>
</organism>
<dbReference type="Gene3D" id="3.40.50.1820">
    <property type="entry name" value="alpha/beta hydrolase"/>
    <property type="match status" value="1"/>
</dbReference>
<dbReference type="PANTHER" id="PTHR43056">
    <property type="entry name" value="PEPTIDASE S9 PROLYL OLIGOPEPTIDASE"/>
    <property type="match status" value="1"/>
</dbReference>
<dbReference type="Proteomes" id="UP000279236">
    <property type="component" value="Unassembled WGS sequence"/>
</dbReference>
<dbReference type="GeneID" id="39588356"/>
<evidence type="ECO:0000313" key="4">
    <source>
        <dbReference type="Proteomes" id="UP000279236"/>
    </source>
</evidence>
<dbReference type="NCBIfam" id="TIGR00976">
    <property type="entry name" value="CocE_NonD"/>
    <property type="match status" value="1"/>
</dbReference>
<dbReference type="SUPFAM" id="SSF49785">
    <property type="entry name" value="Galactose-binding domain-like"/>
    <property type="match status" value="1"/>
</dbReference>
<dbReference type="RefSeq" id="XP_028472323.1">
    <property type="nucleotide sequence ID" value="XM_028619454.1"/>
</dbReference>
<dbReference type="InterPro" id="IPR008979">
    <property type="entry name" value="Galactose-bd-like_sf"/>
</dbReference>
<dbReference type="InterPro" id="IPR005674">
    <property type="entry name" value="CocE/Ser_esterase"/>
</dbReference>
<keyword evidence="1" id="KW-0378">Hydrolase</keyword>
<feature type="domain" description="Xaa-Pro dipeptidyl-peptidase C-terminal" evidence="2">
    <location>
        <begin position="339"/>
        <end position="595"/>
    </location>
</feature>
<accession>A0A427XE98</accession>
<dbReference type="Pfam" id="PF08530">
    <property type="entry name" value="PepX_C"/>
    <property type="match status" value="1"/>
</dbReference>
<name>A0A427XE98_9TREE</name>
<comment type="caution">
    <text evidence="3">The sequence shown here is derived from an EMBL/GenBank/DDBJ whole genome shotgun (WGS) entry which is preliminary data.</text>
</comment>
<evidence type="ECO:0000256" key="1">
    <source>
        <dbReference type="ARBA" id="ARBA00022801"/>
    </source>
</evidence>
<dbReference type="SUPFAM" id="SSF53474">
    <property type="entry name" value="alpha/beta-Hydrolases"/>
    <property type="match status" value="1"/>
</dbReference>
<evidence type="ECO:0000259" key="2">
    <source>
        <dbReference type="SMART" id="SM00939"/>
    </source>
</evidence>
<evidence type="ECO:0000313" key="3">
    <source>
        <dbReference type="EMBL" id="RSH77176.1"/>
    </source>
</evidence>
<dbReference type="InterPro" id="IPR000383">
    <property type="entry name" value="Xaa-Pro-like_dom"/>
</dbReference>
<keyword evidence="4" id="KW-1185">Reference proteome</keyword>
<dbReference type="InterPro" id="IPR013736">
    <property type="entry name" value="Xaa-Pro_dipept_C"/>
</dbReference>
<dbReference type="Gene3D" id="2.60.120.260">
    <property type="entry name" value="Galactose-binding domain-like"/>
    <property type="match status" value="1"/>
</dbReference>
<dbReference type="STRING" id="105984.A0A427XE98"/>
<dbReference type="InterPro" id="IPR050585">
    <property type="entry name" value="Xaa-Pro_dipeptidyl-ppase/CocE"/>
</dbReference>
<sequence length="601" mass="66705">MTASTTEALKARFPDIPYVRLPRPEHHPLWHYPGFAPGERNVLPAGHRKEPGLRAFAVDTVFERDLAVPMRDGVTLYTDVFRPLSSDPSLTAIKVPAILAWSPYSKGGSPFQYHVVAPNNSGVPRDALSGYHAWEAPDPANWADRGYAVVNIDARGSAYSGGDIAYWGQQEAEDIYDTVTWLAAQPWCNGSVVMAGNSWLAICQLHFASRFQHPALKAIAPWEGAADIYDDMYLRGGIPHLLDFTEAIGQSFAGHGSAEDIHNARANHPLRDDYWETKRARLENIDVPMYVVASYSSTLHTHGSFAAFEKAKTANKWLRVHPYQEWYDQFCPENVNDLQRFYDRYAKGVQNGWETDTPRVRLSMLGFDGSPEPTVIERPEQTYPVERTMRVTYFLDAAAGSLSASAPTAHAQIAHEGHSLTATSDFVLHFDRRTEVAGYAKVKLYMSCDEHDDMDVVVQLRKVSKQGTLLKHNNFPVTEPIELETSVTTTLGAQGQLRASHAVSRDDTLSTDPNVVVYKHDKREPVPRSTIVPLEITPWPMGMVFGPGEGIMLRVSGHHMGQTDLPHLPPPTTPQDANVGVHTVHTGGKYASCLVLPILPE</sequence>
<gene>
    <name evidence="3" type="ORF">EHS24_003813</name>
</gene>
<dbReference type="Gene3D" id="1.10.3020.20">
    <property type="match status" value="1"/>
</dbReference>